<dbReference type="EMBL" id="JAHESE010000031">
    <property type="protein sequence ID" value="MBT1711314.1"/>
    <property type="molecule type" value="Genomic_DNA"/>
</dbReference>
<comment type="caution">
    <text evidence="3">The sequence shown here is derived from an EMBL/GenBank/DDBJ whole genome shotgun (WGS) entry which is preliminary data.</text>
</comment>
<protein>
    <recommendedName>
        <fullName evidence="2">Thiol:disulfide interchange protein DsbD N-terminal domain-containing protein</fullName>
    </recommendedName>
</protein>
<dbReference type="Gene3D" id="2.60.40.1250">
    <property type="entry name" value="Thiol:disulfide interchange protein DsbD, N-terminal domain"/>
    <property type="match status" value="1"/>
</dbReference>
<gene>
    <name evidence="3" type="ORF">KK062_23935</name>
</gene>
<proteinExistence type="predicted"/>
<sequence>MVKTVLWTFICLASLTDMHAQADGPVKWAFSTAPGEKADEVKLVITAQLAAGWHIYSQKLEPGGPMPTKISFRGSEDFVLVGNTFEEGKPESAYSSAFDTNTVYYSNTVSFVQIVQLRKSSAQISGRVEFMLCTKERCMLPTSIPFTFTGEGGG</sequence>
<dbReference type="Proteomes" id="UP001319080">
    <property type="component" value="Unassembled WGS sequence"/>
</dbReference>
<evidence type="ECO:0000256" key="1">
    <source>
        <dbReference type="SAM" id="SignalP"/>
    </source>
</evidence>
<feature type="domain" description="Thiol:disulfide interchange protein DsbD N-terminal" evidence="2">
    <location>
        <begin position="29"/>
        <end position="143"/>
    </location>
</feature>
<name>A0AAP2GSJ7_9BACT</name>
<evidence type="ECO:0000313" key="3">
    <source>
        <dbReference type="EMBL" id="MBT1711314.1"/>
    </source>
</evidence>
<evidence type="ECO:0000259" key="2">
    <source>
        <dbReference type="Pfam" id="PF11412"/>
    </source>
</evidence>
<dbReference type="InterPro" id="IPR036929">
    <property type="entry name" value="DsbDN_sf"/>
</dbReference>
<feature type="signal peptide" evidence="1">
    <location>
        <begin position="1"/>
        <end position="22"/>
    </location>
</feature>
<evidence type="ECO:0000313" key="4">
    <source>
        <dbReference type="Proteomes" id="UP001319080"/>
    </source>
</evidence>
<dbReference type="RefSeq" id="WP_254086888.1">
    <property type="nucleotide sequence ID" value="NZ_JAHESE010000031.1"/>
</dbReference>
<accession>A0AAP2GSJ7</accession>
<dbReference type="Pfam" id="PF11412">
    <property type="entry name" value="DsbD_N"/>
    <property type="match status" value="1"/>
</dbReference>
<reference evidence="3 4" key="1">
    <citation type="submission" date="2021-05" db="EMBL/GenBank/DDBJ databases">
        <title>A Polyphasic approach of four new species of the genus Ohtaekwangia: Ohtaekwangia histidinii sp. nov., Ohtaekwangia cretensis sp. nov., Ohtaekwangia indiensis sp. nov., Ohtaekwangia reichenbachii sp. nov. from diverse environment.</title>
        <authorList>
            <person name="Octaviana S."/>
        </authorList>
    </citation>
    <scope>NUCLEOTIDE SEQUENCE [LARGE SCALE GENOMIC DNA]</scope>
    <source>
        <strain evidence="3 4">PWU5</strain>
    </source>
</reference>
<keyword evidence="1" id="KW-0732">Signal</keyword>
<keyword evidence="4" id="KW-1185">Reference proteome</keyword>
<feature type="chain" id="PRO_5043029736" description="Thiol:disulfide interchange protein DsbD N-terminal domain-containing protein" evidence="1">
    <location>
        <begin position="23"/>
        <end position="154"/>
    </location>
</feature>
<dbReference type="InterPro" id="IPR028250">
    <property type="entry name" value="DsbDN"/>
</dbReference>
<organism evidence="3 4">
    <name type="scientific">Dawidia cretensis</name>
    <dbReference type="NCBI Taxonomy" id="2782350"/>
    <lineage>
        <taxon>Bacteria</taxon>
        <taxon>Pseudomonadati</taxon>
        <taxon>Bacteroidota</taxon>
        <taxon>Cytophagia</taxon>
        <taxon>Cytophagales</taxon>
        <taxon>Chryseotaleaceae</taxon>
        <taxon>Dawidia</taxon>
    </lineage>
</organism>
<dbReference type="AlphaFoldDB" id="A0AAP2GSJ7"/>